<dbReference type="SUPFAM" id="SSF55874">
    <property type="entry name" value="ATPase domain of HSP90 chaperone/DNA topoisomerase II/histidine kinase"/>
    <property type="match status" value="1"/>
</dbReference>
<evidence type="ECO:0000256" key="1">
    <source>
        <dbReference type="ARBA" id="ARBA00000085"/>
    </source>
</evidence>
<keyword evidence="4" id="KW-0808">Transferase</keyword>
<dbReference type="EMBL" id="JBHSPR010000060">
    <property type="protein sequence ID" value="MFC6022657.1"/>
    <property type="molecule type" value="Genomic_DNA"/>
</dbReference>
<comment type="catalytic activity">
    <reaction evidence="1">
        <text>ATP + protein L-histidine = ADP + protein N-phospho-L-histidine.</text>
        <dbReference type="EC" id="2.7.13.3"/>
    </reaction>
</comment>
<dbReference type="InterPro" id="IPR003594">
    <property type="entry name" value="HATPase_dom"/>
</dbReference>
<evidence type="ECO:0000259" key="9">
    <source>
        <dbReference type="Pfam" id="PF02518"/>
    </source>
</evidence>
<keyword evidence="8" id="KW-0902">Two-component regulatory system</keyword>
<keyword evidence="6 11" id="KW-0418">Kinase</keyword>
<evidence type="ECO:0000313" key="12">
    <source>
        <dbReference type="Proteomes" id="UP001596203"/>
    </source>
</evidence>
<sequence>MSRVTVQRKDLLAAILVLAVLWVPPIVAAGGWARTCAGIVLAALTGAALVLNARAPVATTAAAAVTTLTGVAAGVCQDPMLATAWCLYAVAVRRGPYARPLVIALVGILAGLAAVTGVSPGVGTRVVTATAALCSAWLVGTAVGRQIASAQEAERMRVHLNVAREMHDVVGHTLGVIVAEAGVTRGLPDAHEAELRGALADIESHARGALKEMQGLVRTLRDPGPGLSGLPAIIATTRAAGVSVHARLEPHGPVDAEVGAAVVRIAQEALSNVVRHAPRARCTVELWEAEGTIALRVRDSGAPGTSPVSPGTGYGLRGMRERATTLGGTVAWGGTAEGGFEVEARLPVRRDSRW</sequence>
<keyword evidence="3" id="KW-0597">Phosphoprotein</keyword>
<dbReference type="InterPro" id="IPR050482">
    <property type="entry name" value="Sensor_HK_TwoCompSys"/>
</dbReference>
<evidence type="ECO:0000256" key="2">
    <source>
        <dbReference type="ARBA" id="ARBA00012438"/>
    </source>
</evidence>
<dbReference type="PANTHER" id="PTHR24421">
    <property type="entry name" value="NITRATE/NITRITE SENSOR PROTEIN NARX-RELATED"/>
    <property type="match status" value="1"/>
</dbReference>
<dbReference type="Proteomes" id="UP001596203">
    <property type="component" value="Unassembled WGS sequence"/>
</dbReference>
<evidence type="ECO:0000256" key="3">
    <source>
        <dbReference type="ARBA" id="ARBA00022553"/>
    </source>
</evidence>
<gene>
    <name evidence="11" type="ORF">ACFP2T_41675</name>
</gene>
<keyword evidence="12" id="KW-1185">Reference proteome</keyword>
<protein>
    <recommendedName>
        <fullName evidence="2">histidine kinase</fullName>
        <ecNumber evidence="2">2.7.13.3</ecNumber>
    </recommendedName>
</protein>
<dbReference type="CDD" id="cd16917">
    <property type="entry name" value="HATPase_UhpB-NarQ-NarX-like"/>
    <property type="match status" value="1"/>
</dbReference>
<evidence type="ECO:0000256" key="4">
    <source>
        <dbReference type="ARBA" id="ARBA00022679"/>
    </source>
</evidence>
<dbReference type="InterPro" id="IPR036890">
    <property type="entry name" value="HATPase_C_sf"/>
</dbReference>
<evidence type="ECO:0000256" key="8">
    <source>
        <dbReference type="ARBA" id="ARBA00023012"/>
    </source>
</evidence>
<proteinExistence type="predicted"/>
<keyword evidence="5" id="KW-0547">Nucleotide-binding</keyword>
<dbReference type="Gene3D" id="3.30.565.10">
    <property type="entry name" value="Histidine kinase-like ATPase, C-terminal domain"/>
    <property type="match status" value="1"/>
</dbReference>
<evidence type="ECO:0000256" key="5">
    <source>
        <dbReference type="ARBA" id="ARBA00022741"/>
    </source>
</evidence>
<dbReference type="InterPro" id="IPR011712">
    <property type="entry name" value="Sig_transdc_His_kin_sub3_dim/P"/>
</dbReference>
<dbReference type="Gene3D" id="1.20.5.1930">
    <property type="match status" value="1"/>
</dbReference>
<comment type="caution">
    <text evidence="11">The sequence shown here is derived from an EMBL/GenBank/DDBJ whole genome shotgun (WGS) entry which is preliminary data.</text>
</comment>
<feature type="domain" description="Signal transduction histidine kinase subgroup 3 dimerisation and phosphoacceptor" evidence="10">
    <location>
        <begin position="162"/>
        <end position="223"/>
    </location>
</feature>
<evidence type="ECO:0000256" key="7">
    <source>
        <dbReference type="ARBA" id="ARBA00022840"/>
    </source>
</evidence>
<reference evidence="12" key="1">
    <citation type="journal article" date="2019" name="Int. J. Syst. Evol. Microbiol.">
        <title>The Global Catalogue of Microorganisms (GCM) 10K type strain sequencing project: providing services to taxonomists for standard genome sequencing and annotation.</title>
        <authorList>
            <consortium name="The Broad Institute Genomics Platform"/>
            <consortium name="The Broad Institute Genome Sequencing Center for Infectious Disease"/>
            <person name="Wu L."/>
            <person name="Ma J."/>
        </authorList>
    </citation>
    <scope>NUCLEOTIDE SEQUENCE [LARGE SCALE GENOMIC DNA]</scope>
    <source>
        <strain evidence="12">ZS-35-S2</strain>
    </source>
</reference>
<name>A0ABW1KP05_9ACTN</name>
<dbReference type="Pfam" id="PF02518">
    <property type="entry name" value="HATPase_c"/>
    <property type="match status" value="1"/>
</dbReference>
<organism evidence="11 12">
    <name type="scientific">Plantactinospora solaniradicis</name>
    <dbReference type="NCBI Taxonomy" id="1723736"/>
    <lineage>
        <taxon>Bacteria</taxon>
        <taxon>Bacillati</taxon>
        <taxon>Actinomycetota</taxon>
        <taxon>Actinomycetes</taxon>
        <taxon>Micromonosporales</taxon>
        <taxon>Micromonosporaceae</taxon>
        <taxon>Plantactinospora</taxon>
    </lineage>
</organism>
<dbReference type="EC" id="2.7.13.3" evidence="2"/>
<feature type="domain" description="Histidine kinase/HSP90-like ATPase" evidence="9">
    <location>
        <begin position="261"/>
        <end position="349"/>
    </location>
</feature>
<keyword evidence="7" id="KW-0067">ATP-binding</keyword>
<evidence type="ECO:0000313" key="11">
    <source>
        <dbReference type="EMBL" id="MFC6022657.1"/>
    </source>
</evidence>
<evidence type="ECO:0000256" key="6">
    <source>
        <dbReference type="ARBA" id="ARBA00022777"/>
    </source>
</evidence>
<accession>A0ABW1KP05</accession>
<dbReference type="RefSeq" id="WP_377432339.1">
    <property type="nucleotide sequence ID" value="NZ_JBHSPR010000060.1"/>
</dbReference>
<dbReference type="GO" id="GO:0016301">
    <property type="term" value="F:kinase activity"/>
    <property type="evidence" value="ECO:0007669"/>
    <property type="project" value="UniProtKB-KW"/>
</dbReference>
<dbReference type="PANTHER" id="PTHR24421:SF10">
    <property type="entry name" value="NITRATE_NITRITE SENSOR PROTEIN NARQ"/>
    <property type="match status" value="1"/>
</dbReference>
<evidence type="ECO:0000259" key="10">
    <source>
        <dbReference type="Pfam" id="PF07730"/>
    </source>
</evidence>
<dbReference type="Pfam" id="PF07730">
    <property type="entry name" value="HisKA_3"/>
    <property type="match status" value="1"/>
</dbReference>